<proteinExistence type="predicted"/>
<reference evidence="1" key="1">
    <citation type="submission" date="2015-05" db="UniProtKB">
        <authorList>
            <consortium name="EnsemblMetazoa"/>
        </authorList>
    </citation>
    <scope>IDENTIFICATION</scope>
</reference>
<dbReference type="AlphaFoldDB" id="T1IDA2"/>
<dbReference type="STRING" id="13249.T1IDA2"/>
<organism evidence="1 2">
    <name type="scientific">Rhodnius prolixus</name>
    <name type="common">Triatomid bug</name>
    <dbReference type="NCBI Taxonomy" id="13249"/>
    <lineage>
        <taxon>Eukaryota</taxon>
        <taxon>Metazoa</taxon>
        <taxon>Ecdysozoa</taxon>
        <taxon>Arthropoda</taxon>
        <taxon>Hexapoda</taxon>
        <taxon>Insecta</taxon>
        <taxon>Pterygota</taxon>
        <taxon>Neoptera</taxon>
        <taxon>Paraneoptera</taxon>
        <taxon>Hemiptera</taxon>
        <taxon>Heteroptera</taxon>
        <taxon>Panheteroptera</taxon>
        <taxon>Cimicomorpha</taxon>
        <taxon>Reduviidae</taxon>
        <taxon>Triatominae</taxon>
        <taxon>Rhodnius</taxon>
    </lineage>
</organism>
<protein>
    <recommendedName>
        <fullName evidence="3">Tick transposon</fullName>
    </recommendedName>
</protein>
<dbReference type="InParanoid" id="T1IDA2"/>
<keyword evidence="2" id="KW-1185">Reference proteome</keyword>
<dbReference type="eggNOG" id="KOG0017">
    <property type="taxonomic scope" value="Eukaryota"/>
</dbReference>
<dbReference type="VEuPathDB" id="VectorBase:RPRC014272"/>
<dbReference type="Proteomes" id="UP000015103">
    <property type="component" value="Unassembled WGS sequence"/>
</dbReference>
<evidence type="ECO:0000313" key="2">
    <source>
        <dbReference type="Proteomes" id="UP000015103"/>
    </source>
</evidence>
<dbReference type="PANTHER" id="PTHR33198:SF20">
    <property type="entry name" value="RETROTRANSPOSON GAG DOMAIN-CONTAINING PROTEIN"/>
    <property type="match status" value="1"/>
</dbReference>
<dbReference type="OMA" id="HEGERFQ"/>
<name>T1IDA2_RHOPR</name>
<evidence type="ECO:0008006" key="3">
    <source>
        <dbReference type="Google" id="ProtNLM"/>
    </source>
</evidence>
<sequence length="213" mass="23988">SMRPPSALLFEGNLKENWRKWRQRFELYLKATGLDTKPAQRQVAVLLHVIGDEALDKFDTFGLTDDEKKVLATVLTAFENFCTPKANESVDRHIFFTRKQQPGETFSSFITDLKELSSVCGFGELRDSLIKDSVICGVLDQDLKSKLLREDDLNLEKCINICKAAELSQTQLKTIDSDAKVNVIKMAVNKNQQGQKKRGKQHKAAGQSPMEAP</sequence>
<accession>T1IDA2</accession>
<dbReference type="EMBL" id="ACPB03031324">
    <property type="status" value="NOT_ANNOTATED_CDS"/>
    <property type="molecule type" value="Genomic_DNA"/>
</dbReference>
<evidence type="ECO:0000313" key="1">
    <source>
        <dbReference type="EnsemblMetazoa" id="RPRC014272-PA"/>
    </source>
</evidence>
<dbReference type="EnsemblMetazoa" id="RPRC014272-RA">
    <property type="protein sequence ID" value="RPRC014272-PA"/>
    <property type="gene ID" value="RPRC014272"/>
</dbReference>
<dbReference type="PANTHER" id="PTHR33198">
    <property type="entry name" value="ANK_REP_REGION DOMAIN-CONTAINING PROTEIN-RELATED"/>
    <property type="match status" value="1"/>
</dbReference>
<dbReference type="HOGENOM" id="CLU_035540_0_1_1"/>